<sequence>MHKKAIYIMMLVAVLLASCSSPGRKALELSDNMLKTAPERALAILDSIENAGGLNREEQLHLVWNRAMAHQIMGMSLAEDEQLPEAIIHYREEADKQTDSYLLEASYLNWKGKRADAINVLNKGIGKIKDSTKRVKLMAEQARLLELQREYSKAAEVMERALELNPTKRDKAILNYKIGLNLSLAGDPRSEQFYSQSVRMATENGDTAMACEFLRNYADYLANNGKYRQSNNVYREISRMMPQMAGLSAIQMAMAGNYINLHMPDSARICNEKAIESEARLEAKGFDDISRRMVIELERCLLDYGDGKPVSYVGLSRYCDSITADMHAKESTLARRQEAKERLQWANHELRLDRQRMGWMLAAAVLLLLLGVAGGWIYYRNRLSRLAEAENSIDTLKRMLKETQTPAEETPEEKQQKSEDDAFFKKILLQQLGIIRMVASTPTNHNQALLKRIAGISEGKIQTDSLLVWPDLYLVIDRLYDNFHNRLTERYGNVLTEKEIQIACLLCAGFSTKEIGVVTQQSDATIYVRKTSIRKKTGAAEGQDIVSYINGIKAD</sequence>
<feature type="repeat" description="TPR" evidence="1">
    <location>
        <begin position="135"/>
        <end position="168"/>
    </location>
</feature>
<dbReference type="SMART" id="SM00421">
    <property type="entry name" value="HTH_LUXR"/>
    <property type="match status" value="1"/>
</dbReference>
<dbReference type="SUPFAM" id="SSF48452">
    <property type="entry name" value="TPR-like"/>
    <property type="match status" value="2"/>
</dbReference>
<accession>A0A8E1QWI2</accession>
<proteinExistence type="predicted"/>
<keyword evidence="4" id="KW-0732">Signal</keyword>
<keyword evidence="2" id="KW-0175">Coiled coil</keyword>
<evidence type="ECO:0000313" key="7">
    <source>
        <dbReference type="Proteomes" id="UP000036951"/>
    </source>
</evidence>
<keyword evidence="3" id="KW-0812">Transmembrane</keyword>
<feature type="transmembrane region" description="Helical" evidence="3">
    <location>
        <begin position="357"/>
        <end position="379"/>
    </location>
</feature>
<dbReference type="SUPFAM" id="SSF46894">
    <property type="entry name" value="C-terminal effector domain of the bipartite response regulators"/>
    <property type="match status" value="1"/>
</dbReference>
<dbReference type="PROSITE" id="PS50043">
    <property type="entry name" value="HTH_LUXR_2"/>
    <property type="match status" value="1"/>
</dbReference>
<evidence type="ECO:0000256" key="3">
    <source>
        <dbReference type="SAM" id="Phobius"/>
    </source>
</evidence>
<keyword evidence="3" id="KW-0472">Membrane</keyword>
<name>A0A8E1QWI2_9BACT</name>
<evidence type="ECO:0000256" key="1">
    <source>
        <dbReference type="PROSITE-ProRule" id="PRU00339"/>
    </source>
</evidence>
<dbReference type="PROSITE" id="PS50005">
    <property type="entry name" value="TPR"/>
    <property type="match status" value="1"/>
</dbReference>
<evidence type="ECO:0000313" key="6">
    <source>
        <dbReference type="EMBL" id="KOO67996.1"/>
    </source>
</evidence>
<dbReference type="AlphaFoldDB" id="A0A8E1QWI2"/>
<dbReference type="InterPro" id="IPR016032">
    <property type="entry name" value="Sig_transdc_resp-reg_C-effctor"/>
</dbReference>
<keyword evidence="7" id="KW-1185">Reference proteome</keyword>
<dbReference type="EMBL" id="LFQU01000020">
    <property type="protein sequence ID" value="KOO67996.1"/>
    <property type="molecule type" value="Genomic_DNA"/>
</dbReference>
<feature type="domain" description="HTH luxR-type" evidence="5">
    <location>
        <begin position="488"/>
        <end position="553"/>
    </location>
</feature>
<feature type="coiled-coil region" evidence="2">
    <location>
        <begin position="137"/>
        <end position="164"/>
    </location>
</feature>
<gene>
    <name evidence="6" type="ORF">ACU52_10315</name>
</gene>
<organism evidence="6 7">
    <name type="scientific">Xylanibacter rarus</name>
    <dbReference type="NCBI Taxonomy" id="1676614"/>
    <lineage>
        <taxon>Bacteria</taxon>
        <taxon>Pseudomonadati</taxon>
        <taxon>Bacteroidota</taxon>
        <taxon>Bacteroidia</taxon>
        <taxon>Bacteroidales</taxon>
        <taxon>Prevotellaceae</taxon>
        <taxon>Xylanibacter</taxon>
    </lineage>
</organism>
<dbReference type="OrthoDB" id="1029494at2"/>
<dbReference type="PROSITE" id="PS51257">
    <property type="entry name" value="PROKAR_LIPOPROTEIN"/>
    <property type="match status" value="1"/>
</dbReference>
<protein>
    <recommendedName>
        <fullName evidence="5">HTH luxR-type domain-containing protein</fullName>
    </recommendedName>
</protein>
<dbReference type="InterPro" id="IPR000792">
    <property type="entry name" value="Tscrpt_reg_LuxR_C"/>
</dbReference>
<comment type="caution">
    <text evidence="6">The sequence shown here is derived from an EMBL/GenBank/DDBJ whole genome shotgun (WGS) entry which is preliminary data.</text>
</comment>
<dbReference type="InterPro" id="IPR019734">
    <property type="entry name" value="TPR_rpt"/>
</dbReference>
<dbReference type="Gene3D" id="1.25.40.10">
    <property type="entry name" value="Tetratricopeptide repeat domain"/>
    <property type="match status" value="1"/>
</dbReference>
<reference evidence="6 7" key="1">
    <citation type="submission" date="2015-06" db="EMBL/GenBank/DDBJ databases">
        <title>Prevotella sp. 109, sp. nov., a novel member of the family Prevotellaceae isolated from human faeces.</title>
        <authorList>
            <person name="Shkoporov A.N."/>
            <person name="Chaplin A.V."/>
            <person name="Kafarskaia L.I."/>
            <person name="Efimov B.A."/>
        </authorList>
    </citation>
    <scope>NUCLEOTIDE SEQUENCE [LARGE SCALE GENOMIC DNA]</scope>
    <source>
        <strain evidence="6 7">109</strain>
    </source>
</reference>
<evidence type="ECO:0000256" key="2">
    <source>
        <dbReference type="SAM" id="Coils"/>
    </source>
</evidence>
<evidence type="ECO:0000256" key="4">
    <source>
        <dbReference type="SAM" id="SignalP"/>
    </source>
</evidence>
<feature type="signal peptide" evidence="4">
    <location>
        <begin position="1"/>
        <end position="26"/>
    </location>
</feature>
<keyword evidence="1" id="KW-0802">TPR repeat</keyword>
<dbReference type="InterPro" id="IPR011990">
    <property type="entry name" value="TPR-like_helical_dom_sf"/>
</dbReference>
<evidence type="ECO:0000259" key="5">
    <source>
        <dbReference type="PROSITE" id="PS50043"/>
    </source>
</evidence>
<dbReference type="GO" id="GO:0003677">
    <property type="term" value="F:DNA binding"/>
    <property type="evidence" value="ECO:0007669"/>
    <property type="project" value="InterPro"/>
</dbReference>
<keyword evidence="3" id="KW-1133">Transmembrane helix</keyword>
<dbReference type="Gene3D" id="1.10.10.10">
    <property type="entry name" value="Winged helix-like DNA-binding domain superfamily/Winged helix DNA-binding domain"/>
    <property type="match status" value="1"/>
</dbReference>
<dbReference type="GO" id="GO:0006355">
    <property type="term" value="P:regulation of DNA-templated transcription"/>
    <property type="evidence" value="ECO:0007669"/>
    <property type="project" value="InterPro"/>
</dbReference>
<dbReference type="Proteomes" id="UP000036951">
    <property type="component" value="Unassembled WGS sequence"/>
</dbReference>
<dbReference type="InterPro" id="IPR036388">
    <property type="entry name" value="WH-like_DNA-bd_sf"/>
</dbReference>
<feature type="chain" id="PRO_5034619537" description="HTH luxR-type domain-containing protein" evidence="4">
    <location>
        <begin position="27"/>
        <end position="555"/>
    </location>
</feature>